<evidence type="ECO:0000256" key="1">
    <source>
        <dbReference type="SAM" id="MobiDB-lite"/>
    </source>
</evidence>
<dbReference type="EMBL" id="CAACVG010006960">
    <property type="protein sequence ID" value="VEN42778.1"/>
    <property type="molecule type" value="Genomic_DNA"/>
</dbReference>
<evidence type="ECO:0000313" key="4">
    <source>
        <dbReference type="Proteomes" id="UP000410492"/>
    </source>
</evidence>
<dbReference type="AlphaFoldDB" id="A0A653C4D7"/>
<accession>A0A653C4D7</accession>
<proteinExistence type="predicted"/>
<reference evidence="3 4" key="1">
    <citation type="submission" date="2019-01" db="EMBL/GenBank/DDBJ databases">
        <authorList>
            <person name="Sayadi A."/>
        </authorList>
    </citation>
    <scope>NUCLEOTIDE SEQUENCE [LARGE SCALE GENOMIC DNA]</scope>
</reference>
<dbReference type="Proteomes" id="UP000410492">
    <property type="component" value="Unassembled WGS sequence"/>
</dbReference>
<keyword evidence="2" id="KW-0812">Transmembrane</keyword>
<sequence length="82" mass="8721">MSIVVISASIQYTQKPITNNSIMRFFSVLLAIVFIFTYMQATSCGLVDVDADVLSKKGGSKSDNPSKGSLVGVDLDVLSSSN</sequence>
<keyword evidence="2" id="KW-0472">Membrane</keyword>
<protein>
    <recommendedName>
        <fullName evidence="5">Transmembrane protein</fullName>
    </recommendedName>
</protein>
<evidence type="ECO:0008006" key="5">
    <source>
        <dbReference type="Google" id="ProtNLM"/>
    </source>
</evidence>
<keyword evidence="4" id="KW-1185">Reference proteome</keyword>
<keyword evidence="2" id="KW-1133">Transmembrane helix</keyword>
<organism evidence="3 4">
    <name type="scientific">Callosobruchus maculatus</name>
    <name type="common">Southern cowpea weevil</name>
    <name type="synonym">Pulse bruchid</name>
    <dbReference type="NCBI Taxonomy" id="64391"/>
    <lineage>
        <taxon>Eukaryota</taxon>
        <taxon>Metazoa</taxon>
        <taxon>Ecdysozoa</taxon>
        <taxon>Arthropoda</taxon>
        <taxon>Hexapoda</taxon>
        <taxon>Insecta</taxon>
        <taxon>Pterygota</taxon>
        <taxon>Neoptera</taxon>
        <taxon>Endopterygota</taxon>
        <taxon>Coleoptera</taxon>
        <taxon>Polyphaga</taxon>
        <taxon>Cucujiformia</taxon>
        <taxon>Chrysomeloidea</taxon>
        <taxon>Chrysomelidae</taxon>
        <taxon>Bruchinae</taxon>
        <taxon>Bruchini</taxon>
        <taxon>Callosobruchus</taxon>
    </lineage>
</organism>
<feature type="transmembrane region" description="Helical" evidence="2">
    <location>
        <begin position="21"/>
        <end position="39"/>
    </location>
</feature>
<gene>
    <name evidence="3" type="ORF">CALMAC_LOCUS6146</name>
</gene>
<dbReference type="OrthoDB" id="10452810at2759"/>
<name>A0A653C4D7_CALMS</name>
<evidence type="ECO:0000256" key="2">
    <source>
        <dbReference type="SAM" id="Phobius"/>
    </source>
</evidence>
<feature type="region of interest" description="Disordered" evidence="1">
    <location>
        <begin position="56"/>
        <end position="82"/>
    </location>
</feature>
<evidence type="ECO:0000313" key="3">
    <source>
        <dbReference type="EMBL" id="VEN42778.1"/>
    </source>
</evidence>